<dbReference type="Proteomes" id="UP001500192">
    <property type="component" value="Unassembled WGS sequence"/>
</dbReference>
<gene>
    <name evidence="2" type="ORF">GCM10023214_78590</name>
</gene>
<dbReference type="EMBL" id="BAABIB010000173">
    <property type="protein sequence ID" value="GAA4671927.1"/>
    <property type="molecule type" value="Genomic_DNA"/>
</dbReference>
<sequence>MYLAWSCPRQSVPLVSGGSGDDMAAIFFDDFYRSATAIVSGREIFHLPSADVLDAITEISQWNPGDMITDELVNAERVVQNALGGRGRKSLFEMKPAQRRRLLSNAGRGKTRTQARGHGATPERPQQADRHPQRYAEYQAARVKALPVAVKDEGVIRVAGLNKRDRSKVAKHHNAINKYLDSGIDMDLARFEGRTVGGYGGIPRYELETRLQPIEDWGNQGQFDYESFYQEVA</sequence>
<evidence type="ECO:0000256" key="1">
    <source>
        <dbReference type="SAM" id="MobiDB-lite"/>
    </source>
</evidence>
<name>A0ABP8VTV6_9PSEU</name>
<evidence type="ECO:0000313" key="3">
    <source>
        <dbReference type="Proteomes" id="UP001500192"/>
    </source>
</evidence>
<feature type="region of interest" description="Disordered" evidence="1">
    <location>
        <begin position="102"/>
        <end position="133"/>
    </location>
</feature>
<keyword evidence="3" id="KW-1185">Reference proteome</keyword>
<accession>A0ABP8VTV6</accession>
<organism evidence="2 3">
    <name type="scientific">Amycolatopsis dongchuanensis</name>
    <dbReference type="NCBI Taxonomy" id="1070866"/>
    <lineage>
        <taxon>Bacteria</taxon>
        <taxon>Bacillati</taxon>
        <taxon>Actinomycetota</taxon>
        <taxon>Actinomycetes</taxon>
        <taxon>Pseudonocardiales</taxon>
        <taxon>Pseudonocardiaceae</taxon>
        <taxon>Amycolatopsis</taxon>
    </lineage>
</organism>
<proteinExistence type="predicted"/>
<protein>
    <submittedName>
        <fullName evidence="2">Uncharacterized protein</fullName>
    </submittedName>
</protein>
<reference evidence="3" key="1">
    <citation type="journal article" date="2019" name="Int. J. Syst. Evol. Microbiol.">
        <title>The Global Catalogue of Microorganisms (GCM) 10K type strain sequencing project: providing services to taxonomists for standard genome sequencing and annotation.</title>
        <authorList>
            <consortium name="The Broad Institute Genomics Platform"/>
            <consortium name="The Broad Institute Genome Sequencing Center for Infectious Disease"/>
            <person name="Wu L."/>
            <person name="Ma J."/>
        </authorList>
    </citation>
    <scope>NUCLEOTIDE SEQUENCE [LARGE SCALE GENOMIC DNA]</scope>
    <source>
        <strain evidence="3">JCM 18054</strain>
    </source>
</reference>
<evidence type="ECO:0000313" key="2">
    <source>
        <dbReference type="EMBL" id="GAA4671927.1"/>
    </source>
</evidence>
<comment type="caution">
    <text evidence="2">The sequence shown here is derived from an EMBL/GenBank/DDBJ whole genome shotgun (WGS) entry which is preliminary data.</text>
</comment>